<name>A0ABS1CNH4_9GAMM</name>
<feature type="domain" description="Antitoxin FitA-like ribbon-helix-helix" evidence="1">
    <location>
        <begin position="2"/>
        <end position="40"/>
    </location>
</feature>
<dbReference type="RefSeq" id="WP_200242036.1">
    <property type="nucleotide sequence ID" value="NZ_NRRV01000088.1"/>
</dbReference>
<evidence type="ECO:0000313" key="3">
    <source>
        <dbReference type="Proteomes" id="UP000748752"/>
    </source>
</evidence>
<reference evidence="2 3" key="1">
    <citation type="journal article" date="2020" name="Microorganisms">
        <title>Osmotic Adaptation and Compatible Solute Biosynthesis of Phototrophic Bacteria as Revealed from Genome Analyses.</title>
        <authorList>
            <person name="Imhoff J.F."/>
            <person name="Rahn T."/>
            <person name="Kunzel S."/>
            <person name="Keller A."/>
            <person name="Neulinger S.C."/>
        </authorList>
    </citation>
    <scope>NUCLEOTIDE SEQUENCE [LARGE SCALE GENOMIC DNA]</scope>
    <source>
        <strain evidence="2 3">DSM 6210</strain>
    </source>
</reference>
<dbReference type="SUPFAM" id="SSF47598">
    <property type="entry name" value="Ribbon-helix-helix"/>
    <property type="match status" value="1"/>
</dbReference>
<protein>
    <submittedName>
        <fullName evidence="2">Plasmid stability protein</fullName>
    </submittedName>
</protein>
<dbReference type="Pfam" id="PF22513">
    <property type="entry name" value="FitA-like_RHH"/>
    <property type="match status" value="1"/>
</dbReference>
<dbReference type="InterPro" id="IPR053853">
    <property type="entry name" value="FitA-like_RHH"/>
</dbReference>
<evidence type="ECO:0000313" key="2">
    <source>
        <dbReference type="EMBL" id="MBK1633471.1"/>
    </source>
</evidence>
<dbReference type="Gene3D" id="1.10.1220.10">
    <property type="entry name" value="Met repressor-like"/>
    <property type="match status" value="1"/>
</dbReference>
<gene>
    <name evidence="2" type="ORF">CKO31_22525</name>
</gene>
<dbReference type="Proteomes" id="UP000748752">
    <property type="component" value="Unassembled WGS sequence"/>
</dbReference>
<accession>A0ABS1CNH4</accession>
<dbReference type="InterPro" id="IPR013321">
    <property type="entry name" value="Arc_rbn_hlx_hlx"/>
</dbReference>
<comment type="caution">
    <text evidence="2">The sequence shown here is derived from an EMBL/GenBank/DDBJ whole genome shotgun (WGS) entry which is preliminary data.</text>
</comment>
<proteinExistence type="predicted"/>
<dbReference type="EMBL" id="NRRV01000088">
    <property type="protein sequence ID" value="MBK1633471.1"/>
    <property type="molecule type" value="Genomic_DNA"/>
</dbReference>
<organism evidence="2 3">
    <name type="scientific">Thiohalocapsa halophila</name>
    <dbReference type="NCBI Taxonomy" id="69359"/>
    <lineage>
        <taxon>Bacteria</taxon>
        <taxon>Pseudomonadati</taxon>
        <taxon>Pseudomonadota</taxon>
        <taxon>Gammaproteobacteria</taxon>
        <taxon>Chromatiales</taxon>
        <taxon>Chromatiaceae</taxon>
        <taxon>Thiohalocapsa</taxon>
    </lineage>
</organism>
<sequence length="79" mass="8606">MATVTVRNLPAEVHRALRLRAAAHGVSTEAEIRAILAQAVRSDGGLRVGTELRRYAETIGGVELEVRRDPAPIEPAFFE</sequence>
<evidence type="ECO:0000259" key="1">
    <source>
        <dbReference type="Pfam" id="PF22513"/>
    </source>
</evidence>
<keyword evidence="3" id="KW-1185">Reference proteome</keyword>
<dbReference type="InterPro" id="IPR010985">
    <property type="entry name" value="Ribbon_hlx_hlx"/>
</dbReference>